<evidence type="ECO:0000313" key="2">
    <source>
        <dbReference type="Proteomes" id="UP001365542"/>
    </source>
</evidence>
<reference evidence="1 2" key="1">
    <citation type="submission" date="2019-10" db="EMBL/GenBank/DDBJ databases">
        <authorList>
            <person name="Palmer J.M."/>
        </authorList>
    </citation>
    <scope>NUCLEOTIDE SEQUENCE [LARGE SCALE GENOMIC DNA]</scope>
    <source>
        <strain evidence="1 2">TWF694</strain>
    </source>
</reference>
<evidence type="ECO:0000313" key="1">
    <source>
        <dbReference type="EMBL" id="KAK6523114.1"/>
    </source>
</evidence>
<keyword evidence="2" id="KW-1185">Reference proteome</keyword>
<comment type="caution">
    <text evidence="1">The sequence shown here is derived from an EMBL/GenBank/DDBJ whole genome shotgun (WGS) entry which is preliminary data.</text>
</comment>
<proteinExistence type="predicted"/>
<accession>A0AAV9WRV2</accession>
<protein>
    <submittedName>
        <fullName evidence="1">Uncharacterized protein</fullName>
    </submittedName>
</protein>
<dbReference type="AlphaFoldDB" id="A0AAV9WRV2"/>
<sequence length="415" mass="45041">MAALTNIKPTLDTISKELNDLNPAIMGIAHYDTLKPINALYEAVIENLIQSASAMGDPIAFQASVTALRQRIVLQGVEAAANATFNAMCSNNGATAGYLADQWKYFFGSVTVSSAIPDPVNLYTAMKKFSLQYQMAISRAASLLKYLVYTEPNIPANVTQAQYAASCPEMQAANSLEAMVQTWDQILETGSTPIIPSIIYSMAQAFLVDSGEGSLNVFWDRSNGWGVRIRRGIIFYGAGTDMIGLDAPRCTNSGDLDGAPFLFRDSGSGNYFIRFKTTEPSGDEYHYNGVTNGFIDIGIWVCSDKIYDSWYGDHMVVPTDSNCPNTGVNANGEFGAFINPQALSLSVIPSPGDSDNIYFHINFAAPLPTLKGWNSDGSAVPSAYFFQATAEGQNLLYFNDDCAGQYDTQFAFRTA</sequence>
<organism evidence="1 2">
    <name type="scientific">Orbilia ellipsospora</name>
    <dbReference type="NCBI Taxonomy" id="2528407"/>
    <lineage>
        <taxon>Eukaryota</taxon>
        <taxon>Fungi</taxon>
        <taxon>Dikarya</taxon>
        <taxon>Ascomycota</taxon>
        <taxon>Pezizomycotina</taxon>
        <taxon>Orbiliomycetes</taxon>
        <taxon>Orbiliales</taxon>
        <taxon>Orbiliaceae</taxon>
        <taxon>Orbilia</taxon>
    </lineage>
</organism>
<dbReference type="EMBL" id="JAVHJO010000019">
    <property type="protein sequence ID" value="KAK6523114.1"/>
    <property type="molecule type" value="Genomic_DNA"/>
</dbReference>
<name>A0AAV9WRV2_9PEZI</name>
<gene>
    <name evidence="1" type="ORF">TWF694_006010</name>
</gene>
<dbReference type="Proteomes" id="UP001365542">
    <property type="component" value="Unassembled WGS sequence"/>
</dbReference>